<proteinExistence type="predicted"/>
<reference evidence="2 3" key="2">
    <citation type="submission" date="2018-12" db="EMBL/GenBank/DDBJ databases">
        <title>Rhizobacter gummiphilus sp. nov., a rubber-degrading bacterium isolated from the soil of a botanical garden in Japan.</title>
        <authorList>
            <person name="Shunsuke S.S."/>
        </authorList>
    </citation>
    <scope>NUCLEOTIDE SEQUENCE [LARGE SCALE GENOMIC DNA]</scope>
    <source>
        <strain evidence="2 3">S-16</strain>
    </source>
</reference>
<sequence length="144" mass="16075">MMEYLSVASVALFEFWLAYPAAYALKMPWEQASVLIALASSIGALTTIFLGARFRAWVLRKVSREGRIVKRTKRFLDKGGTVGLGLLAPWILGPILTSLGAMVLGADERQLARWMVAGIWLWAVCLYVLIKYTGSMDWMFAVAR</sequence>
<comment type="caution">
    <text evidence="2">The sequence shown here is derived from an EMBL/GenBank/DDBJ whole genome shotgun (WGS) entry which is preliminary data.</text>
</comment>
<feature type="transmembrane region" description="Helical" evidence="1">
    <location>
        <begin position="111"/>
        <end position="130"/>
    </location>
</feature>
<dbReference type="Proteomes" id="UP000267464">
    <property type="component" value="Unassembled WGS sequence"/>
</dbReference>
<keyword evidence="1" id="KW-1133">Transmembrane helix</keyword>
<evidence type="ECO:0000313" key="3">
    <source>
        <dbReference type="Proteomes" id="UP000267464"/>
    </source>
</evidence>
<evidence type="ECO:0008006" key="4">
    <source>
        <dbReference type="Google" id="ProtNLM"/>
    </source>
</evidence>
<accession>A0A3N7HI42</accession>
<name>A0A3N7HI42_9BURK</name>
<dbReference type="AlphaFoldDB" id="A0A3N7HI42"/>
<reference evidence="2 3" key="1">
    <citation type="submission" date="2018-08" db="EMBL/GenBank/DDBJ databases">
        <authorList>
            <person name="Khan S.A."/>
            <person name="Jeon C.O."/>
            <person name="Chun B.H."/>
            <person name="Jeong S.E."/>
        </authorList>
    </citation>
    <scope>NUCLEOTIDE SEQUENCE [LARGE SCALE GENOMIC DNA]</scope>
    <source>
        <strain evidence="2 3">S-16</strain>
    </source>
</reference>
<evidence type="ECO:0000313" key="2">
    <source>
        <dbReference type="EMBL" id="RQP21727.1"/>
    </source>
</evidence>
<protein>
    <recommendedName>
        <fullName evidence="4">Small multi-drug export protein</fullName>
    </recommendedName>
</protein>
<dbReference type="EMBL" id="QUSW01000009">
    <property type="protein sequence ID" value="RQP21727.1"/>
    <property type="molecule type" value="Genomic_DNA"/>
</dbReference>
<organism evidence="2 3">
    <name type="scientific">Piscinibacter terrae</name>
    <dbReference type="NCBI Taxonomy" id="2496871"/>
    <lineage>
        <taxon>Bacteria</taxon>
        <taxon>Pseudomonadati</taxon>
        <taxon>Pseudomonadota</taxon>
        <taxon>Betaproteobacteria</taxon>
        <taxon>Burkholderiales</taxon>
        <taxon>Sphaerotilaceae</taxon>
        <taxon>Piscinibacter</taxon>
    </lineage>
</organism>
<gene>
    <name evidence="2" type="ORF">DZC73_25100</name>
</gene>
<feature type="transmembrane region" description="Helical" evidence="1">
    <location>
        <begin position="34"/>
        <end position="58"/>
    </location>
</feature>
<feature type="transmembrane region" description="Helical" evidence="1">
    <location>
        <begin position="79"/>
        <end position="105"/>
    </location>
</feature>
<evidence type="ECO:0000256" key="1">
    <source>
        <dbReference type="SAM" id="Phobius"/>
    </source>
</evidence>
<dbReference type="RefSeq" id="WP_124543140.1">
    <property type="nucleotide sequence ID" value="NZ_QUSW01000009.1"/>
</dbReference>
<dbReference type="OrthoDB" id="4570818at2"/>
<keyword evidence="3" id="KW-1185">Reference proteome</keyword>
<keyword evidence="1" id="KW-0472">Membrane</keyword>
<keyword evidence="1" id="KW-0812">Transmembrane</keyword>